<gene>
    <name evidence="1" type="ORF">K452DRAFT_333652</name>
</gene>
<dbReference type="GeneID" id="54302676"/>
<evidence type="ECO:0008006" key="3">
    <source>
        <dbReference type="Google" id="ProtNLM"/>
    </source>
</evidence>
<dbReference type="RefSeq" id="XP_033397575.1">
    <property type="nucleotide sequence ID" value="XM_033545178.1"/>
</dbReference>
<sequence>MRDVSLFNLTSSERRALLKGNKITICLEMSGREIFTAGDYPKLLMLSVSDIGKFGNDTGYGTFTLPRGSASSSSLVRVLRYLVSSCRFHLPITVPLSGDIWNDVITYQTTISLGLKDFECSLGNDLITLIHSRQPTSQEFRAFFKVLPADNRVINSLVHVTAWRRRHGRLADEGIKAYIESHPYLLQRFKCIDVVVAWKECLDV</sequence>
<keyword evidence="2" id="KW-1185">Reference proteome</keyword>
<proteinExistence type="predicted"/>
<protein>
    <recommendedName>
        <fullName evidence="3">BTB domain-containing protein</fullName>
    </recommendedName>
</protein>
<dbReference type="AlphaFoldDB" id="A0A6A6BEP8"/>
<organism evidence="1 2">
    <name type="scientific">Aplosporella prunicola CBS 121167</name>
    <dbReference type="NCBI Taxonomy" id="1176127"/>
    <lineage>
        <taxon>Eukaryota</taxon>
        <taxon>Fungi</taxon>
        <taxon>Dikarya</taxon>
        <taxon>Ascomycota</taxon>
        <taxon>Pezizomycotina</taxon>
        <taxon>Dothideomycetes</taxon>
        <taxon>Dothideomycetes incertae sedis</taxon>
        <taxon>Botryosphaeriales</taxon>
        <taxon>Aplosporellaceae</taxon>
        <taxon>Aplosporella</taxon>
    </lineage>
</organism>
<evidence type="ECO:0000313" key="1">
    <source>
        <dbReference type="EMBL" id="KAF2141863.1"/>
    </source>
</evidence>
<dbReference type="EMBL" id="ML995486">
    <property type="protein sequence ID" value="KAF2141863.1"/>
    <property type="molecule type" value="Genomic_DNA"/>
</dbReference>
<accession>A0A6A6BEP8</accession>
<dbReference type="Proteomes" id="UP000799438">
    <property type="component" value="Unassembled WGS sequence"/>
</dbReference>
<reference evidence="1" key="1">
    <citation type="journal article" date="2020" name="Stud. Mycol.">
        <title>101 Dothideomycetes genomes: a test case for predicting lifestyles and emergence of pathogens.</title>
        <authorList>
            <person name="Haridas S."/>
            <person name="Albert R."/>
            <person name="Binder M."/>
            <person name="Bloem J."/>
            <person name="Labutti K."/>
            <person name="Salamov A."/>
            <person name="Andreopoulos B."/>
            <person name="Baker S."/>
            <person name="Barry K."/>
            <person name="Bills G."/>
            <person name="Bluhm B."/>
            <person name="Cannon C."/>
            <person name="Castanera R."/>
            <person name="Culley D."/>
            <person name="Daum C."/>
            <person name="Ezra D."/>
            <person name="Gonzalez J."/>
            <person name="Henrissat B."/>
            <person name="Kuo A."/>
            <person name="Liang C."/>
            <person name="Lipzen A."/>
            <person name="Lutzoni F."/>
            <person name="Magnuson J."/>
            <person name="Mondo S."/>
            <person name="Nolan M."/>
            <person name="Ohm R."/>
            <person name="Pangilinan J."/>
            <person name="Park H.-J."/>
            <person name="Ramirez L."/>
            <person name="Alfaro M."/>
            <person name="Sun H."/>
            <person name="Tritt A."/>
            <person name="Yoshinaga Y."/>
            <person name="Zwiers L.-H."/>
            <person name="Turgeon B."/>
            <person name="Goodwin S."/>
            <person name="Spatafora J."/>
            <person name="Crous P."/>
            <person name="Grigoriev I."/>
        </authorList>
    </citation>
    <scope>NUCLEOTIDE SEQUENCE</scope>
    <source>
        <strain evidence="1">CBS 121167</strain>
    </source>
</reference>
<name>A0A6A6BEP8_9PEZI</name>
<evidence type="ECO:0000313" key="2">
    <source>
        <dbReference type="Proteomes" id="UP000799438"/>
    </source>
</evidence>